<feature type="transmembrane region" description="Helical" evidence="2">
    <location>
        <begin position="33"/>
        <end position="53"/>
    </location>
</feature>
<reference evidence="3" key="1">
    <citation type="journal article" date="2023" name="Microbiol Resour">
        <title>Genome Sequences of Rhodoplanes serenus and Two Thermotolerant Strains, Rhodoplanes tepidamans and 'Rhodoplanes cryptolactis,' Further Refine the Genus.</title>
        <authorList>
            <person name="Rayyan A.A."/>
            <person name="Kyndt J.A."/>
        </authorList>
    </citation>
    <scope>NUCLEOTIDE SEQUENCE</scope>
    <source>
        <strain evidence="3">DSM 9987</strain>
    </source>
</reference>
<evidence type="ECO:0000313" key="3">
    <source>
        <dbReference type="EMBL" id="MDC7784394.1"/>
    </source>
</evidence>
<name>A0ABT5J413_RHOTP</name>
<accession>A0ABT5J413</accession>
<feature type="transmembrane region" description="Helical" evidence="2">
    <location>
        <begin position="59"/>
        <end position="78"/>
    </location>
</feature>
<dbReference type="InterPro" id="IPR005325">
    <property type="entry name" value="DUF308_memb"/>
</dbReference>
<gene>
    <name evidence="3" type="ORF">PQJ73_01745</name>
</gene>
<dbReference type="Pfam" id="PF03729">
    <property type="entry name" value="DUF308"/>
    <property type="match status" value="1"/>
</dbReference>
<organism evidence="3 4">
    <name type="scientific">Rhodoplanes tepidamans</name>
    <name type="common">Rhodoplanes cryptolactis</name>
    <dbReference type="NCBI Taxonomy" id="200616"/>
    <lineage>
        <taxon>Bacteria</taxon>
        <taxon>Pseudomonadati</taxon>
        <taxon>Pseudomonadota</taxon>
        <taxon>Alphaproteobacteria</taxon>
        <taxon>Hyphomicrobiales</taxon>
        <taxon>Nitrobacteraceae</taxon>
        <taxon>Rhodoplanes</taxon>
    </lineage>
</organism>
<feature type="transmembrane region" description="Helical" evidence="2">
    <location>
        <begin position="176"/>
        <end position="196"/>
    </location>
</feature>
<evidence type="ECO:0000313" key="4">
    <source>
        <dbReference type="Proteomes" id="UP001165652"/>
    </source>
</evidence>
<keyword evidence="2" id="KW-0812">Transmembrane</keyword>
<dbReference type="EMBL" id="JAQQLI010000001">
    <property type="protein sequence ID" value="MDC7784394.1"/>
    <property type="molecule type" value="Genomic_DNA"/>
</dbReference>
<reference evidence="3" key="2">
    <citation type="submission" date="2023-02" db="EMBL/GenBank/DDBJ databases">
        <authorList>
            <person name="Rayyan A."/>
            <person name="Meyer T."/>
            <person name="Kyndt J.A."/>
        </authorList>
    </citation>
    <scope>NUCLEOTIDE SEQUENCE</scope>
    <source>
        <strain evidence="3">DSM 9987</strain>
    </source>
</reference>
<dbReference type="RefSeq" id="WP_272775237.1">
    <property type="nucleotide sequence ID" value="NZ_JAQQLI010000001.1"/>
</dbReference>
<keyword evidence="2" id="KW-0472">Membrane</keyword>
<dbReference type="PANTHER" id="PTHR34989">
    <property type="entry name" value="PROTEIN HDED"/>
    <property type="match status" value="1"/>
</dbReference>
<feature type="transmembrane region" description="Helical" evidence="2">
    <location>
        <begin position="145"/>
        <end position="164"/>
    </location>
</feature>
<dbReference type="PANTHER" id="PTHR34989:SF1">
    <property type="entry name" value="PROTEIN HDED"/>
    <property type="match status" value="1"/>
</dbReference>
<dbReference type="Proteomes" id="UP001165652">
    <property type="component" value="Unassembled WGS sequence"/>
</dbReference>
<keyword evidence="4" id="KW-1185">Reference proteome</keyword>
<keyword evidence="2" id="KW-1133">Transmembrane helix</keyword>
<sequence length="206" mass="21777">MRERAAGMTRDDRADDGRRRDGPSAEQTLRFRWWTFLLLGLVLLACGLAAISLPATSTMAAGLVLGAVLVIVGIAKVVQAFETKAWPGFVWQLLGGGVEIVGGILVYFNPLKGAVAITLLIAIVFVVLGLSQIGCAVKIRRQRGALWLLVSGLLALVMSLVLVFKFPHVRELEAGVVAGVSLVISGLAYVAIALAVRKALVPAPTP</sequence>
<feature type="region of interest" description="Disordered" evidence="1">
    <location>
        <begin position="1"/>
        <end position="23"/>
    </location>
</feature>
<evidence type="ECO:0000256" key="1">
    <source>
        <dbReference type="SAM" id="MobiDB-lite"/>
    </source>
</evidence>
<feature type="transmembrane region" description="Helical" evidence="2">
    <location>
        <begin position="90"/>
        <end position="108"/>
    </location>
</feature>
<comment type="caution">
    <text evidence="3">The sequence shown here is derived from an EMBL/GenBank/DDBJ whole genome shotgun (WGS) entry which is preliminary data.</text>
</comment>
<dbReference type="InterPro" id="IPR052712">
    <property type="entry name" value="Acid_resist_chaperone_HdeD"/>
</dbReference>
<feature type="transmembrane region" description="Helical" evidence="2">
    <location>
        <begin position="114"/>
        <end position="133"/>
    </location>
</feature>
<protein>
    <submittedName>
        <fullName evidence="3">HdeD family acid-resistance protein</fullName>
    </submittedName>
</protein>
<proteinExistence type="predicted"/>
<evidence type="ECO:0000256" key="2">
    <source>
        <dbReference type="SAM" id="Phobius"/>
    </source>
</evidence>